<organism evidence="2 5">
    <name type="scientific">Allgaiera indica</name>
    <dbReference type="NCBI Taxonomy" id="765699"/>
    <lineage>
        <taxon>Bacteria</taxon>
        <taxon>Pseudomonadati</taxon>
        <taxon>Pseudomonadota</taxon>
        <taxon>Alphaproteobacteria</taxon>
        <taxon>Rhodobacterales</taxon>
        <taxon>Paracoccaceae</taxon>
        <taxon>Allgaiera</taxon>
    </lineage>
</organism>
<dbReference type="InterPro" id="IPR002654">
    <property type="entry name" value="Glyco_trans_25"/>
</dbReference>
<keyword evidence="4" id="KW-1185">Reference proteome</keyword>
<evidence type="ECO:0000313" key="2">
    <source>
        <dbReference type="EMBL" id="GHD98571.1"/>
    </source>
</evidence>
<proteinExistence type="predicted"/>
<evidence type="ECO:0000313" key="4">
    <source>
        <dbReference type="Proteomes" id="UP000199541"/>
    </source>
</evidence>
<reference evidence="2" key="1">
    <citation type="journal article" date="2014" name="Int. J. Syst. Evol. Microbiol.">
        <title>Complete genome sequence of Corynebacterium casei LMG S-19264T (=DSM 44701T), isolated from a smear-ripened cheese.</title>
        <authorList>
            <consortium name="US DOE Joint Genome Institute (JGI-PGF)"/>
            <person name="Walter F."/>
            <person name="Albersmeier A."/>
            <person name="Kalinowski J."/>
            <person name="Ruckert C."/>
        </authorList>
    </citation>
    <scope>NUCLEOTIDE SEQUENCE</scope>
    <source>
        <strain evidence="2">CGMCC 1.10859</strain>
    </source>
</reference>
<dbReference type="RefSeq" id="WP_035841990.1">
    <property type="nucleotide sequence ID" value="NZ_BNAB01000001.1"/>
</dbReference>
<dbReference type="EMBL" id="BNAB01000001">
    <property type="protein sequence ID" value="GHD98571.1"/>
    <property type="molecule type" value="Genomic_DNA"/>
</dbReference>
<evidence type="ECO:0000259" key="1">
    <source>
        <dbReference type="Pfam" id="PF01755"/>
    </source>
</evidence>
<comment type="caution">
    <text evidence="2">The sequence shown here is derived from an EMBL/GenBank/DDBJ whole genome shotgun (WGS) entry which is preliminary data.</text>
</comment>
<dbReference type="Pfam" id="PF01755">
    <property type="entry name" value="Glyco_transf_25"/>
    <property type="match status" value="1"/>
</dbReference>
<feature type="domain" description="Glycosyl transferase family 25" evidence="1">
    <location>
        <begin position="66"/>
        <end position="177"/>
    </location>
</feature>
<dbReference type="Proteomes" id="UP000199541">
    <property type="component" value="Unassembled WGS sequence"/>
</dbReference>
<protein>
    <submittedName>
        <fullName evidence="3">Glycosyltransferase involved in LPS biosynthesis, GR25 family</fullName>
    </submittedName>
</protein>
<dbReference type="Proteomes" id="UP000634647">
    <property type="component" value="Unassembled WGS sequence"/>
</dbReference>
<gene>
    <name evidence="2" type="ORF">GCM10008024_02620</name>
    <name evidence="3" type="ORF">SAMN05444006_101285</name>
</gene>
<dbReference type="EMBL" id="FNOB01000001">
    <property type="protein sequence ID" value="SDW10700.1"/>
    <property type="molecule type" value="Genomic_DNA"/>
</dbReference>
<accession>A0AAN4UNQ4</accession>
<reference evidence="2" key="3">
    <citation type="submission" date="2023-06" db="EMBL/GenBank/DDBJ databases">
        <authorList>
            <person name="Sun Q."/>
            <person name="Zhou Y."/>
        </authorList>
    </citation>
    <scope>NUCLEOTIDE SEQUENCE</scope>
    <source>
        <strain evidence="2">CGMCC 1.10859</strain>
    </source>
</reference>
<sequence>MTMTRGGTGTEAGTAPGAVDIYKIGARPLSADERDMGVRPMAPVIGAELPTLAYFTHILGNFRDTGELLAPAEVGCALSHLSVYEEIVRSGRAAIILEEDISPRRDQLVAALDFAAQTRLPFVHLGWHPQARRGVYFLGRHDARASAILVDPARHFFGAFAYYLSPAAARELLAFQTETLRKADYWSLFFDSASFAPYFRPFFTHPEARGALDGQRQRAARWKPRATSRSLGRFLRARARLRWRKWFRGYRPVDAAYVARCFPQDLR</sequence>
<evidence type="ECO:0000313" key="3">
    <source>
        <dbReference type="EMBL" id="SDW10700.1"/>
    </source>
</evidence>
<name>A0AAN4UNQ4_9RHOB</name>
<reference evidence="3 4" key="2">
    <citation type="submission" date="2016-10" db="EMBL/GenBank/DDBJ databases">
        <authorList>
            <person name="Varghese N."/>
            <person name="Submissions S."/>
        </authorList>
    </citation>
    <scope>NUCLEOTIDE SEQUENCE [LARGE SCALE GENOMIC DNA]</scope>
    <source>
        <strain evidence="3 4">DSM 24802</strain>
    </source>
</reference>
<evidence type="ECO:0000313" key="5">
    <source>
        <dbReference type="Proteomes" id="UP000634647"/>
    </source>
</evidence>
<dbReference type="AlphaFoldDB" id="A0AAN4UNQ4"/>